<keyword evidence="4 6" id="KW-0560">Oxidoreductase</keyword>
<dbReference type="EMBL" id="MZGX01000002">
    <property type="protein sequence ID" value="OPX46015.1"/>
    <property type="molecule type" value="Genomic_DNA"/>
</dbReference>
<evidence type="ECO:0000256" key="2">
    <source>
        <dbReference type="ARBA" id="ARBA00022630"/>
    </source>
</evidence>
<organism evidence="6 7">
    <name type="scientific">Ruminiclostridium hungatei</name>
    <name type="common">Clostridium hungatei</name>
    <dbReference type="NCBI Taxonomy" id="48256"/>
    <lineage>
        <taxon>Bacteria</taxon>
        <taxon>Bacillati</taxon>
        <taxon>Bacillota</taxon>
        <taxon>Clostridia</taxon>
        <taxon>Eubacteriales</taxon>
        <taxon>Oscillospiraceae</taxon>
        <taxon>Ruminiclostridium</taxon>
    </lineage>
</organism>
<dbReference type="InterPro" id="IPR013785">
    <property type="entry name" value="Aldolase_TIM"/>
</dbReference>
<dbReference type="PROSITE" id="PS51349">
    <property type="entry name" value="FMN_HYDROXY_ACID_DH_2"/>
    <property type="match status" value="1"/>
</dbReference>
<dbReference type="PANTHER" id="PTHR10578">
    <property type="entry name" value="S -2-HYDROXY-ACID OXIDASE-RELATED"/>
    <property type="match status" value="1"/>
</dbReference>
<dbReference type="Gene3D" id="3.20.20.70">
    <property type="entry name" value="Aldolase class I"/>
    <property type="match status" value="1"/>
</dbReference>
<gene>
    <name evidence="6" type="ORF">CLHUN_04900</name>
</gene>
<keyword evidence="2" id="KW-0285">Flavoprotein</keyword>
<protein>
    <submittedName>
        <fullName evidence="6">Lactate 2-monooxygenase</fullName>
        <ecNumber evidence="6">1.13.12.4</ecNumber>
    </submittedName>
</protein>
<dbReference type="Proteomes" id="UP000191554">
    <property type="component" value="Unassembled WGS sequence"/>
</dbReference>
<evidence type="ECO:0000313" key="6">
    <source>
        <dbReference type="EMBL" id="OPX46015.1"/>
    </source>
</evidence>
<keyword evidence="6" id="KW-0503">Monooxygenase</keyword>
<comment type="cofactor">
    <cofactor evidence="1">
        <name>FMN</name>
        <dbReference type="ChEBI" id="CHEBI:58210"/>
    </cofactor>
</comment>
<evidence type="ECO:0000259" key="5">
    <source>
        <dbReference type="PROSITE" id="PS51349"/>
    </source>
</evidence>
<feature type="domain" description="FMN hydroxy acid dehydrogenase" evidence="5">
    <location>
        <begin position="1"/>
        <end position="300"/>
    </location>
</feature>
<comment type="caution">
    <text evidence="6">The sequence shown here is derived from an EMBL/GenBank/DDBJ whole genome shotgun (WGS) entry which is preliminary data.</text>
</comment>
<keyword evidence="3" id="KW-0288">FMN</keyword>
<dbReference type="PANTHER" id="PTHR10578:SF107">
    <property type="entry name" value="2-HYDROXYACID OXIDASE 1"/>
    <property type="match status" value="1"/>
</dbReference>
<sequence length="300" mass="32161">MKQDTSHKHRAGDSNQITREYFDSLMIEMRHFDSVLPATGFELYGESFSTPVMTAALSHLNGSRPNGMAEMAKGAHAANAVMWTGMGEESELEAITATGARTIKIIKPHADNNVIYKKIEHAEKCGVLAVGMDIDHAFDGSGQYDSVMGLPMSGKTLDEIKGFVNATKLPFIIKGVLSGQDTYKCLEAGVKGIVVSHHHGIMDYAAPPLMLLPEIVKITGNSIPVFVDCGVMNGYDAFKAMALGASAVSVGRALMTPLAEEGAEGVEKKLKAITRELAGVMARTCSADIGHIDPALIRRR</sequence>
<accession>A0A1V4SRE3</accession>
<name>A0A1V4SRE3_RUMHU</name>
<dbReference type="GO" id="GO:0050040">
    <property type="term" value="F:lactate 2-monooxygenase activity"/>
    <property type="evidence" value="ECO:0007669"/>
    <property type="project" value="UniProtKB-EC"/>
</dbReference>
<dbReference type="InterPro" id="IPR037396">
    <property type="entry name" value="FMN_HAD"/>
</dbReference>
<evidence type="ECO:0000313" key="7">
    <source>
        <dbReference type="Proteomes" id="UP000191554"/>
    </source>
</evidence>
<proteinExistence type="predicted"/>
<evidence type="ECO:0000256" key="1">
    <source>
        <dbReference type="ARBA" id="ARBA00001917"/>
    </source>
</evidence>
<dbReference type="STRING" id="48256.CLHUN_04900"/>
<dbReference type="OrthoDB" id="9770452at2"/>
<evidence type="ECO:0000256" key="4">
    <source>
        <dbReference type="ARBA" id="ARBA00023002"/>
    </source>
</evidence>
<dbReference type="Pfam" id="PF01070">
    <property type="entry name" value="FMN_dh"/>
    <property type="match status" value="2"/>
</dbReference>
<dbReference type="EC" id="1.13.12.4" evidence="6"/>
<evidence type="ECO:0000256" key="3">
    <source>
        <dbReference type="ARBA" id="ARBA00022643"/>
    </source>
</evidence>
<dbReference type="InterPro" id="IPR000262">
    <property type="entry name" value="FMN-dep_DH"/>
</dbReference>
<dbReference type="AlphaFoldDB" id="A0A1V4SRE3"/>
<dbReference type="RefSeq" id="WP_080062958.1">
    <property type="nucleotide sequence ID" value="NZ_MZGX01000002.1"/>
</dbReference>
<keyword evidence="7" id="KW-1185">Reference proteome</keyword>
<reference evidence="6 7" key="1">
    <citation type="submission" date="2017-03" db="EMBL/GenBank/DDBJ databases">
        <title>Genome sequence of Clostridium hungatei DSM 14427.</title>
        <authorList>
            <person name="Poehlein A."/>
            <person name="Daniel R."/>
        </authorList>
    </citation>
    <scope>NUCLEOTIDE SEQUENCE [LARGE SCALE GENOMIC DNA]</scope>
    <source>
        <strain evidence="6 7">DSM 14427</strain>
    </source>
</reference>
<dbReference type="SUPFAM" id="SSF51395">
    <property type="entry name" value="FMN-linked oxidoreductases"/>
    <property type="match status" value="1"/>
</dbReference>